<dbReference type="EMBL" id="PPUT01000010">
    <property type="protein sequence ID" value="RDC44935.1"/>
    <property type="molecule type" value="Genomic_DNA"/>
</dbReference>
<dbReference type="AlphaFoldDB" id="A0A369P2C6"/>
<evidence type="ECO:0000313" key="1">
    <source>
        <dbReference type="EMBL" id="RDC44935.1"/>
    </source>
</evidence>
<dbReference type="InterPro" id="IPR038695">
    <property type="entry name" value="Saro_0823-like_sf"/>
</dbReference>
<dbReference type="RefSeq" id="WP_084280629.1">
    <property type="nucleotide sequence ID" value="NZ_DBGDPA010000004.1"/>
</dbReference>
<sequence length="158" mass="17816">MRGDAKTAFARLCTVRDGDRAPFEGRWVVASSPLLRLRGLAGRRPDSTVMVFPRCRDVHTLTMRHPLDVAFLDRRGRVIAVHRLVLPGARLRCGRAWAVVERFARPGPWFVRGDVCLLPDAPRRRKPRAPALARTQAAPETSGGRGAVKNETKRRRHR</sequence>
<gene>
    <name evidence="1" type="ORF">C1850_05065</name>
</gene>
<name>A0A369P2C6_9ACTN</name>
<dbReference type="InterPro" id="IPR003795">
    <property type="entry name" value="DUF192"/>
</dbReference>
<protein>
    <submittedName>
        <fullName evidence="1">DUF192 domain-containing protein</fullName>
    </submittedName>
</protein>
<proteinExistence type="predicted"/>
<dbReference type="Pfam" id="PF02643">
    <property type="entry name" value="DUF192"/>
    <property type="match status" value="1"/>
</dbReference>
<organism evidence="1 2">
    <name type="scientific">Adlercreutzia equolifaciens subsp. celatus</name>
    <dbReference type="NCBI Taxonomy" id="394340"/>
    <lineage>
        <taxon>Bacteria</taxon>
        <taxon>Bacillati</taxon>
        <taxon>Actinomycetota</taxon>
        <taxon>Coriobacteriia</taxon>
        <taxon>Eggerthellales</taxon>
        <taxon>Eggerthellaceae</taxon>
        <taxon>Adlercreutzia</taxon>
    </lineage>
</organism>
<comment type="caution">
    <text evidence="1">The sequence shown here is derived from an EMBL/GenBank/DDBJ whole genome shotgun (WGS) entry which is preliminary data.</text>
</comment>
<accession>A0A369P2C6</accession>
<dbReference type="Proteomes" id="UP000253805">
    <property type="component" value="Unassembled WGS sequence"/>
</dbReference>
<evidence type="ECO:0000313" key="2">
    <source>
        <dbReference type="Proteomes" id="UP000253805"/>
    </source>
</evidence>
<dbReference type="Gene3D" id="2.60.120.1140">
    <property type="entry name" value="Protein of unknown function DUF192"/>
    <property type="match status" value="1"/>
</dbReference>
<reference evidence="1 2" key="1">
    <citation type="journal article" date="2018" name="Elife">
        <title>Discovery and characterization of a prevalent human gut bacterial enzyme sufficient for the inactivation of a family of plant toxins.</title>
        <authorList>
            <person name="Koppel N."/>
            <person name="Bisanz J.E."/>
            <person name="Pandelia M.E."/>
            <person name="Turnbaugh P.J."/>
            <person name="Balskus E.P."/>
        </authorList>
    </citation>
    <scope>NUCLEOTIDE SEQUENCE [LARGE SCALE GENOMIC DNA]</scope>
    <source>
        <strain evidence="1 2">OB21 GAM 11</strain>
    </source>
</reference>